<proteinExistence type="predicted"/>
<organism evidence="3 4">
    <name type="scientific">Pseudocercospora fijiensis (strain CIRAD86)</name>
    <name type="common">Black leaf streak disease fungus</name>
    <name type="synonym">Mycosphaerella fijiensis</name>
    <dbReference type="NCBI Taxonomy" id="383855"/>
    <lineage>
        <taxon>Eukaryota</taxon>
        <taxon>Fungi</taxon>
        <taxon>Dikarya</taxon>
        <taxon>Ascomycota</taxon>
        <taxon>Pezizomycotina</taxon>
        <taxon>Dothideomycetes</taxon>
        <taxon>Dothideomycetidae</taxon>
        <taxon>Mycosphaerellales</taxon>
        <taxon>Mycosphaerellaceae</taxon>
        <taxon>Pseudocercospora</taxon>
    </lineage>
</organism>
<dbReference type="EMBL" id="KB446557">
    <property type="protein sequence ID" value="EME85230.1"/>
    <property type="molecule type" value="Genomic_DNA"/>
</dbReference>
<keyword evidence="4" id="KW-1185">Reference proteome</keyword>
<feature type="compositionally biased region" description="Polar residues" evidence="2">
    <location>
        <begin position="204"/>
        <end position="213"/>
    </location>
</feature>
<dbReference type="GeneID" id="19333118"/>
<evidence type="ECO:0000313" key="3">
    <source>
        <dbReference type="EMBL" id="EME85230.1"/>
    </source>
</evidence>
<dbReference type="KEGG" id="pfj:MYCFIDRAFT_174060"/>
<reference evidence="3 4" key="1">
    <citation type="journal article" date="2012" name="PLoS Pathog.">
        <title>Diverse lifestyles and strategies of plant pathogenesis encoded in the genomes of eighteen Dothideomycetes fungi.</title>
        <authorList>
            <person name="Ohm R.A."/>
            <person name="Feau N."/>
            <person name="Henrissat B."/>
            <person name="Schoch C.L."/>
            <person name="Horwitz B.A."/>
            <person name="Barry K.W."/>
            <person name="Condon B.J."/>
            <person name="Copeland A.C."/>
            <person name="Dhillon B."/>
            <person name="Glaser F."/>
            <person name="Hesse C.N."/>
            <person name="Kosti I."/>
            <person name="LaButti K."/>
            <person name="Lindquist E.A."/>
            <person name="Lucas S."/>
            <person name="Salamov A.A."/>
            <person name="Bradshaw R.E."/>
            <person name="Ciuffetti L."/>
            <person name="Hamelin R.C."/>
            <person name="Kema G.H.J."/>
            <person name="Lawrence C."/>
            <person name="Scott J.A."/>
            <person name="Spatafora J.W."/>
            <person name="Turgeon B.G."/>
            <person name="de Wit P.J.G.M."/>
            <person name="Zhong S."/>
            <person name="Goodwin S.B."/>
            <person name="Grigoriev I.V."/>
        </authorList>
    </citation>
    <scope>NUCLEOTIDE SEQUENCE [LARGE SCALE GENOMIC DNA]</scope>
    <source>
        <strain evidence="3 4">CIRAD86</strain>
    </source>
</reference>
<dbReference type="VEuPathDB" id="FungiDB:MYCFIDRAFT_174060"/>
<sequence length="970" mass="110639">MFTTVSDVVAAGTRDVRNDHRQSLAIYCARTLHTLCNNSTMGTLTAGLPRLDHYCEHKLPTSCRLTAIGECCACYDDRAHASFYSTYIDGVGYVPRGTRWQRYCWFCKEFWENRVNASGLRPAQTRIPEVPDQSEFVARWYEFHQGYRIIRKEDGSEERVAVRGEDLRDVDPGVLPRTLEEMRAGRERSELEEQERLRRHQQHNTSQEQSADNGPSLDEALDEMYQAAESEAREADNGVPAITEMSTQRTPSNATNIHAQAMTSIGSRNREYQARRIAALRRELHRMRNGIERVTSGLRDLGEELPASSRLSELRRTLDTITETTTTQEQVRQALSDINALRETPATTQSDRTLSNMQARVDEARNHVNESRRNRDRAALELEAAEQEFRTSQSRLRQLQNEHRTTENYMRLFGTREEMQAQGDDYESPIGGMFSRAYERFRAAEEVRREERTLRQILEDEQRAGGEEVTTRLAELEIRDRDVWGVPRSDAASERPFPNTTLTQYMSPFDLQHANDRPSTASTDLATPDAHGNREEGNSADRPGEQISDDFTLDAVFVLGQLCSRNDLRSETSSLDLTTLQELLDRAQTGRLTDLDKLTIDGLVQNPSIAWCCGLSAQRNSRRRQRGEHVTFPAEVSENRRFEDHLSVNMNHSLELVAESFQMSSRVRRVSRLADSDQIRMLNRLQSGQRRIIDRDFFLYMYGDDDILASVIPIHRQQYGSDATSLDSESHAHIARLEHDRQNAARQGDHSRSELDARRRATRTLALAAGRAAALTSPQALLEQMANRDDATRAAYERMQENGFRPAETMSTRRLRPLYRALNLDDFTASPSATDSEGEEEEALGLDARDTGRPDEALTDEQMTVKLDCQVCYTQMADIACMPSTSTRRLWRTTGQGRGDLLLALRSEFFGLRESGANIHNTVFSRPYEGLRGHRRSLYVELDPMLAIDRESILSFRLQPELRRHSTKAD</sequence>
<evidence type="ECO:0000256" key="1">
    <source>
        <dbReference type="SAM" id="Coils"/>
    </source>
</evidence>
<feature type="region of interest" description="Disordered" evidence="2">
    <location>
        <begin position="169"/>
        <end position="217"/>
    </location>
</feature>
<accession>M2Z628</accession>
<feature type="region of interest" description="Disordered" evidence="2">
    <location>
        <begin position="511"/>
        <end position="546"/>
    </location>
</feature>
<dbReference type="OrthoDB" id="1711136at2759"/>
<feature type="coiled-coil region" evidence="1">
    <location>
        <begin position="354"/>
        <end position="402"/>
    </location>
</feature>
<keyword evidence="1" id="KW-0175">Coiled coil</keyword>
<evidence type="ECO:0000256" key="2">
    <source>
        <dbReference type="SAM" id="MobiDB-lite"/>
    </source>
</evidence>
<dbReference type="AlphaFoldDB" id="M2Z628"/>
<dbReference type="RefSeq" id="XP_007925671.1">
    <property type="nucleotide sequence ID" value="XM_007927480.1"/>
</dbReference>
<dbReference type="eggNOG" id="ENOG502SBGS">
    <property type="taxonomic scope" value="Eukaryota"/>
</dbReference>
<name>M2Z628_PSEFD</name>
<feature type="compositionally biased region" description="Basic and acidic residues" evidence="2">
    <location>
        <begin position="178"/>
        <end position="196"/>
    </location>
</feature>
<dbReference type="Proteomes" id="UP000016932">
    <property type="component" value="Unassembled WGS sequence"/>
</dbReference>
<feature type="compositionally biased region" description="Basic and acidic residues" evidence="2">
    <location>
        <begin position="531"/>
        <end position="544"/>
    </location>
</feature>
<dbReference type="HOGENOM" id="CLU_012883_0_0_1"/>
<evidence type="ECO:0000313" key="4">
    <source>
        <dbReference type="Proteomes" id="UP000016932"/>
    </source>
</evidence>
<gene>
    <name evidence="3" type="ORF">MYCFIDRAFT_174060</name>
</gene>
<protein>
    <submittedName>
        <fullName evidence="3">Uncharacterized protein</fullName>
    </submittedName>
</protein>